<feature type="domain" description="Response regulatory" evidence="10">
    <location>
        <begin position="2"/>
        <end position="116"/>
    </location>
</feature>
<dbReference type="SMART" id="SM00448">
    <property type="entry name" value="REC"/>
    <property type="match status" value="1"/>
</dbReference>
<sequence>MHILLVEDDAPLAQAVDAGLRQNGWRCDQARDAATARIALVDHAYDAVLLDLALPGGSGIELLRTLRARYDATPVLIVTARDALSDRIEGLDAGADDYLVKPFQFDELYARLRAVARRSSGRVAPVLRCGGVELDPARRVVTRDGAAVALSIHEYRTLLALMERQGRIVTREQLEDLVYGGDGAIESNTIAVYVHQLRRKLGDDLIATLRGYGYRLGQARA</sequence>
<organism evidence="12 13">
    <name type="scientific">Tahibacter soli</name>
    <dbReference type="NCBI Taxonomy" id="2983605"/>
    <lineage>
        <taxon>Bacteria</taxon>
        <taxon>Pseudomonadati</taxon>
        <taxon>Pseudomonadota</taxon>
        <taxon>Gammaproteobacteria</taxon>
        <taxon>Lysobacterales</taxon>
        <taxon>Rhodanobacteraceae</taxon>
        <taxon>Tahibacter</taxon>
    </lineage>
</organism>
<keyword evidence="13" id="KW-1185">Reference proteome</keyword>
<evidence type="ECO:0000256" key="4">
    <source>
        <dbReference type="ARBA" id="ARBA00023012"/>
    </source>
</evidence>
<dbReference type="GO" id="GO:0006355">
    <property type="term" value="P:regulation of DNA-templated transcription"/>
    <property type="evidence" value="ECO:0007669"/>
    <property type="project" value="InterPro"/>
</dbReference>
<evidence type="ECO:0000256" key="1">
    <source>
        <dbReference type="ARBA" id="ARBA00004496"/>
    </source>
</evidence>
<protein>
    <submittedName>
        <fullName evidence="12">Response regulator transcription factor</fullName>
    </submittedName>
</protein>
<dbReference type="InterPro" id="IPR016032">
    <property type="entry name" value="Sig_transdc_resp-reg_C-effctor"/>
</dbReference>
<dbReference type="Gene3D" id="6.10.250.690">
    <property type="match status" value="1"/>
</dbReference>
<evidence type="ECO:0000256" key="5">
    <source>
        <dbReference type="ARBA" id="ARBA00023015"/>
    </source>
</evidence>
<dbReference type="GO" id="GO:0000156">
    <property type="term" value="F:phosphorelay response regulator activity"/>
    <property type="evidence" value="ECO:0007669"/>
    <property type="project" value="TreeGrafter"/>
</dbReference>
<dbReference type="GO" id="GO:0005829">
    <property type="term" value="C:cytosol"/>
    <property type="evidence" value="ECO:0007669"/>
    <property type="project" value="TreeGrafter"/>
</dbReference>
<dbReference type="AlphaFoldDB" id="A0A9X3YJ19"/>
<dbReference type="PANTHER" id="PTHR48111:SF35">
    <property type="entry name" value="TRANSCRIPTIONAL REGULATORY PROTEIN QSEB"/>
    <property type="match status" value="1"/>
</dbReference>
<feature type="DNA-binding region" description="OmpR/PhoB-type" evidence="9">
    <location>
        <begin position="124"/>
        <end position="218"/>
    </location>
</feature>
<dbReference type="Gene3D" id="1.10.10.10">
    <property type="entry name" value="Winged helix-like DNA-binding domain superfamily/Winged helix DNA-binding domain"/>
    <property type="match status" value="1"/>
</dbReference>
<dbReference type="InterPro" id="IPR036388">
    <property type="entry name" value="WH-like_DNA-bd_sf"/>
</dbReference>
<comment type="caution">
    <text evidence="12">The sequence shown here is derived from an EMBL/GenBank/DDBJ whole genome shotgun (WGS) entry which is preliminary data.</text>
</comment>
<dbReference type="Gene3D" id="3.40.50.2300">
    <property type="match status" value="1"/>
</dbReference>
<comment type="subcellular location">
    <subcellularLocation>
        <location evidence="1">Cytoplasm</location>
    </subcellularLocation>
</comment>
<evidence type="ECO:0000256" key="9">
    <source>
        <dbReference type="PROSITE-ProRule" id="PRU01091"/>
    </source>
</evidence>
<dbReference type="InterPro" id="IPR011006">
    <property type="entry name" value="CheY-like_superfamily"/>
</dbReference>
<evidence type="ECO:0000313" key="13">
    <source>
        <dbReference type="Proteomes" id="UP001139971"/>
    </source>
</evidence>
<dbReference type="InterPro" id="IPR001867">
    <property type="entry name" value="OmpR/PhoB-type_DNA-bd"/>
</dbReference>
<evidence type="ECO:0000256" key="2">
    <source>
        <dbReference type="ARBA" id="ARBA00022490"/>
    </source>
</evidence>
<keyword evidence="6 9" id="KW-0238">DNA-binding</keyword>
<dbReference type="SUPFAM" id="SSF52172">
    <property type="entry name" value="CheY-like"/>
    <property type="match status" value="1"/>
</dbReference>
<evidence type="ECO:0000256" key="7">
    <source>
        <dbReference type="ARBA" id="ARBA00023163"/>
    </source>
</evidence>
<keyword evidence="3 8" id="KW-0597">Phosphoprotein</keyword>
<keyword evidence="7" id="KW-0804">Transcription</keyword>
<name>A0A9X3YJ19_9GAMM</name>
<evidence type="ECO:0000313" key="12">
    <source>
        <dbReference type="EMBL" id="MDC8013251.1"/>
    </source>
</evidence>
<keyword evidence="5" id="KW-0805">Transcription regulation</keyword>
<accession>A0A9X3YJ19</accession>
<dbReference type="RefSeq" id="WP_263545461.1">
    <property type="nucleotide sequence ID" value="NZ_JAOVZO020000017.1"/>
</dbReference>
<feature type="domain" description="OmpR/PhoB-type" evidence="11">
    <location>
        <begin position="124"/>
        <end position="218"/>
    </location>
</feature>
<reference evidence="12" key="1">
    <citation type="submission" date="2023-02" db="EMBL/GenBank/DDBJ databases">
        <title>Tahibacter soli sp. nov. isolated from soil.</title>
        <authorList>
            <person name="Baek J.H."/>
            <person name="Lee J.K."/>
            <person name="Choi D.G."/>
            <person name="Jeon C.O."/>
        </authorList>
    </citation>
    <scope>NUCLEOTIDE SEQUENCE</scope>
    <source>
        <strain evidence="12">BL</strain>
    </source>
</reference>
<evidence type="ECO:0000259" key="11">
    <source>
        <dbReference type="PROSITE" id="PS51755"/>
    </source>
</evidence>
<dbReference type="InterPro" id="IPR039420">
    <property type="entry name" value="WalR-like"/>
</dbReference>
<evidence type="ECO:0000259" key="10">
    <source>
        <dbReference type="PROSITE" id="PS50110"/>
    </source>
</evidence>
<dbReference type="CDD" id="cd00383">
    <property type="entry name" value="trans_reg_C"/>
    <property type="match status" value="1"/>
</dbReference>
<gene>
    <name evidence="12" type="ORF">OD750_011945</name>
</gene>
<dbReference type="SUPFAM" id="SSF46894">
    <property type="entry name" value="C-terminal effector domain of the bipartite response regulators"/>
    <property type="match status" value="1"/>
</dbReference>
<evidence type="ECO:0000256" key="6">
    <source>
        <dbReference type="ARBA" id="ARBA00023125"/>
    </source>
</evidence>
<evidence type="ECO:0000256" key="8">
    <source>
        <dbReference type="PROSITE-ProRule" id="PRU00169"/>
    </source>
</evidence>
<dbReference type="InterPro" id="IPR001789">
    <property type="entry name" value="Sig_transdc_resp-reg_receiver"/>
</dbReference>
<dbReference type="GO" id="GO:0000976">
    <property type="term" value="F:transcription cis-regulatory region binding"/>
    <property type="evidence" value="ECO:0007669"/>
    <property type="project" value="TreeGrafter"/>
</dbReference>
<keyword evidence="2" id="KW-0963">Cytoplasm</keyword>
<feature type="modified residue" description="4-aspartylphosphate" evidence="8">
    <location>
        <position position="51"/>
    </location>
</feature>
<dbReference type="Pfam" id="PF00072">
    <property type="entry name" value="Response_reg"/>
    <property type="match status" value="1"/>
</dbReference>
<dbReference type="PROSITE" id="PS50110">
    <property type="entry name" value="RESPONSE_REGULATORY"/>
    <property type="match status" value="1"/>
</dbReference>
<dbReference type="GO" id="GO:0032993">
    <property type="term" value="C:protein-DNA complex"/>
    <property type="evidence" value="ECO:0007669"/>
    <property type="project" value="TreeGrafter"/>
</dbReference>
<dbReference type="PROSITE" id="PS51755">
    <property type="entry name" value="OMPR_PHOB"/>
    <property type="match status" value="1"/>
</dbReference>
<dbReference type="PANTHER" id="PTHR48111">
    <property type="entry name" value="REGULATOR OF RPOS"/>
    <property type="match status" value="1"/>
</dbReference>
<dbReference type="CDD" id="cd17624">
    <property type="entry name" value="REC_OmpR_PmrA-like"/>
    <property type="match status" value="1"/>
</dbReference>
<dbReference type="SMART" id="SM00862">
    <property type="entry name" value="Trans_reg_C"/>
    <property type="match status" value="1"/>
</dbReference>
<dbReference type="Pfam" id="PF00486">
    <property type="entry name" value="Trans_reg_C"/>
    <property type="match status" value="1"/>
</dbReference>
<evidence type="ECO:0000256" key="3">
    <source>
        <dbReference type="ARBA" id="ARBA00022553"/>
    </source>
</evidence>
<proteinExistence type="predicted"/>
<dbReference type="EMBL" id="JAOVZO020000017">
    <property type="protein sequence ID" value="MDC8013251.1"/>
    <property type="molecule type" value="Genomic_DNA"/>
</dbReference>
<dbReference type="Proteomes" id="UP001139971">
    <property type="component" value="Unassembled WGS sequence"/>
</dbReference>
<keyword evidence="4" id="KW-0902">Two-component regulatory system</keyword>